<gene>
    <name evidence="3" type="ORF">ACFFF8_18045</name>
</gene>
<dbReference type="SMART" id="SM00530">
    <property type="entry name" value="HTH_XRE"/>
    <property type="match status" value="1"/>
</dbReference>
<evidence type="ECO:0000313" key="3">
    <source>
        <dbReference type="EMBL" id="MFC0686490.1"/>
    </source>
</evidence>
<feature type="domain" description="HTH cro/C1-type" evidence="2">
    <location>
        <begin position="22"/>
        <end position="78"/>
    </location>
</feature>
<comment type="caution">
    <text evidence="3">The sequence shown here is derived from an EMBL/GenBank/DDBJ whole genome shotgun (WGS) entry which is preliminary data.</text>
</comment>
<dbReference type="Proteomes" id="UP001589858">
    <property type="component" value="Unassembled WGS sequence"/>
</dbReference>
<evidence type="ECO:0000259" key="2">
    <source>
        <dbReference type="PROSITE" id="PS50943"/>
    </source>
</evidence>
<dbReference type="InterPro" id="IPR010982">
    <property type="entry name" value="Lambda_DNA-bd_dom_sf"/>
</dbReference>
<dbReference type="RefSeq" id="WP_267222545.1">
    <property type="nucleotide sequence ID" value="NZ_JAPCWC010000016.1"/>
</dbReference>
<dbReference type="Gene3D" id="1.10.260.40">
    <property type="entry name" value="lambda repressor-like DNA-binding domains"/>
    <property type="match status" value="1"/>
</dbReference>
<dbReference type="SUPFAM" id="SSF47413">
    <property type="entry name" value="lambda repressor-like DNA-binding domains"/>
    <property type="match status" value="1"/>
</dbReference>
<protein>
    <submittedName>
        <fullName evidence="3">Helix-turn-helix domain-containing protein</fullName>
    </submittedName>
</protein>
<proteinExistence type="predicted"/>
<feature type="region of interest" description="Disordered" evidence="1">
    <location>
        <begin position="220"/>
        <end position="257"/>
    </location>
</feature>
<keyword evidence="4" id="KW-1185">Reference proteome</keyword>
<evidence type="ECO:0000256" key="1">
    <source>
        <dbReference type="SAM" id="MobiDB-lite"/>
    </source>
</evidence>
<evidence type="ECO:0000313" key="4">
    <source>
        <dbReference type="Proteomes" id="UP001589858"/>
    </source>
</evidence>
<dbReference type="EMBL" id="JBHLTM010000070">
    <property type="protein sequence ID" value="MFC0686490.1"/>
    <property type="molecule type" value="Genomic_DNA"/>
</dbReference>
<name>A0ABV6SB60_9SPHN</name>
<organism evidence="3 4">
    <name type="scientific">Novosphingobium clariflavum</name>
    <dbReference type="NCBI Taxonomy" id="2029884"/>
    <lineage>
        <taxon>Bacteria</taxon>
        <taxon>Pseudomonadati</taxon>
        <taxon>Pseudomonadota</taxon>
        <taxon>Alphaproteobacteria</taxon>
        <taxon>Sphingomonadales</taxon>
        <taxon>Sphingomonadaceae</taxon>
        <taxon>Novosphingobium</taxon>
    </lineage>
</organism>
<feature type="compositionally biased region" description="Pro residues" evidence="1">
    <location>
        <begin position="236"/>
        <end position="245"/>
    </location>
</feature>
<accession>A0ABV6SB60</accession>
<dbReference type="PROSITE" id="PS50943">
    <property type="entry name" value="HTH_CROC1"/>
    <property type="match status" value="1"/>
</dbReference>
<sequence length="407" mass="43296">MAAAPRKIEIDAWRNLVFPNEIRKFRKQRNIGSLLELAEQIPDLTYIRLSKIERGEVFARTAELRAIAAALHVAPADLLIDIDKPAFDIGNWAEPIVGSDHVDPESDRIAVLIAAAVRARRAADDALTISVLEEEYGIAPVILSRIENAHKPFDRWNDDVRKALRRLLGAKDDSALIAEVGALHADGKLDDMLPLVANPRSRIAKTRARIAALRKELAATGDSGAETGADTASPRPAAPPAPRIVPAPSREPIETPVLEGPVPVLDAAAPAALPAAEAPPPKGHSTTVRLVPVYGLALPDGLLARTPTDALVEAPRGAGPRTYGLRIGRSTLGPGLPGRAILVVDPDRFPSAGGLAVIEQDEGLRVIAITFDRQGQTLGFSLNPDIEVALDAVDPARVASVLSAIFE</sequence>
<reference evidence="3 4" key="1">
    <citation type="submission" date="2024-09" db="EMBL/GenBank/DDBJ databases">
        <authorList>
            <person name="Sun Q."/>
            <person name="Mori K."/>
        </authorList>
    </citation>
    <scope>NUCLEOTIDE SEQUENCE [LARGE SCALE GENOMIC DNA]</scope>
    <source>
        <strain evidence="3 4">CICC 11035S</strain>
    </source>
</reference>
<dbReference type="CDD" id="cd00093">
    <property type="entry name" value="HTH_XRE"/>
    <property type="match status" value="1"/>
</dbReference>
<dbReference type="InterPro" id="IPR001387">
    <property type="entry name" value="Cro/C1-type_HTH"/>
</dbReference>